<accession>A0A3G9CT35</accession>
<accession>A0A1I7AUQ7</accession>
<dbReference type="EMBL" id="FPAO01000010">
    <property type="protein sequence ID" value="SFT78634.1"/>
    <property type="molecule type" value="Genomic_DNA"/>
</dbReference>
<evidence type="ECO:0000313" key="3">
    <source>
        <dbReference type="EMBL" id="SFT78634.1"/>
    </source>
</evidence>
<gene>
    <name evidence="2" type="ORF">MESMT1_0139</name>
    <name evidence="3" type="ORF">SAMN02910340_02380</name>
</gene>
<evidence type="ECO:0000313" key="2">
    <source>
        <dbReference type="EMBL" id="BAW28069.1"/>
    </source>
</evidence>
<reference evidence="3 5" key="2">
    <citation type="submission" date="2016-10" db="EMBL/GenBank/DDBJ databases">
        <authorList>
            <person name="Varghese N."/>
            <person name="Submissions S."/>
        </authorList>
    </citation>
    <scope>NUCLEOTIDE SEQUENCE [LARGE SCALE GENOMIC DNA]</scope>
    <source>
        <strain evidence="3 5">DSM 11855</strain>
    </source>
</reference>
<dbReference type="AlphaFoldDB" id="A0A1I7AUQ7"/>
<proteinExistence type="predicted"/>
<dbReference type="Proteomes" id="UP000265557">
    <property type="component" value="Chromosome"/>
</dbReference>
<evidence type="ECO:0000256" key="1">
    <source>
        <dbReference type="SAM" id="MobiDB-lite"/>
    </source>
</evidence>
<protein>
    <submittedName>
        <fullName evidence="2">Phosphate uptake regulator, PhoU</fullName>
    </submittedName>
</protein>
<keyword evidence="5" id="KW-1185">Reference proteome</keyword>
<sequence>MFNFGLRKIQKVRYTYMLPIPTDWIRNMKLEKSDVLCIEMLSDQSLRITPVPQARQDSEGTGSATPTNLKKKCPHENYDI</sequence>
<reference evidence="2 4" key="1">
    <citation type="submission" date="2016-09" db="EMBL/GenBank/DDBJ databases">
        <title>Complete Genome Sequence of Methanosarcina thermophila MT-1.</title>
        <authorList>
            <person name="Kouzuma A."/>
        </authorList>
    </citation>
    <scope>NUCLEOTIDE SEQUENCE [LARGE SCALE GENOMIC DNA]</scope>
    <source>
        <strain evidence="2 4">MT-1</strain>
    </source>
</reference>
<dbReference type="EMBL" id="AP017646">
    <property type="protein sequence ID" value="BAW28069.1"/>
    <property type="molecule type" value="Genomic_DNA"/>
</dbReference>
<name>A0A1I7AUQ7_METTE</name>
<evidence type="ECO:0000313" key="5">
    <source>
        <dbReference type="Proteomes" id="UP000323733"/>
    </source>
</evidence>
<organism evidence="3 5">
    <name type="scientific">Methanosarcina thermophila</name>
    <dbReference type="NCBI Taxonomy" id="2210"/>
    <lineage>
        <taxon>Archaea</taxon>
        <taxon>Methanobacteriati</taxon>
        <taxon>Methanobacteriota</taxon>
        <taxon>Stenosarchaea group</taxon>
        <taxon>Methanomicrobia</taxon>
        <taxon>Methanosarcinales</taxon>
        <taxon>Methanosarcinaceae</taxon>
        <taxon>Methanosarcina</taxon>
    </lineage>
</organism>
<feature type="compositionally biased region" description="Polar residues" evidence="1">
    <location>
        <begin position="59"/>
        <end position="68"/>
    </location>
</feature>
<dbReference type="Proteomes" id="UP000323733">
    <property type="component" value="Unassembled WGS sequence"/>
</dbReference>
<feature type="region of interest" description="Disordered" evidence="1">
    <location>
        <begin position="49"/>
        <end position="80"/>
    </location>
</feature>
<evidence type="ECO:0000313" key="4">
    <source>
        <dbReference type="Proteomes" id="UP000265557"/>
    </source>
</evidence>